<sequence length="320" mass="34692">VFSVIRGRILPAVLILAIFALATGFSPPHKFSSRQPTLQVNEAPRNSEGILLLAHGGKPDWDAAVEVVAQELRTQTPTEVAFGMADRSAIQRAIDRLSDQGVTSVVAVPLFISSYSVVITSTEYLLGLRETAPPELQMLARMVHSMAAHPTDHHEAALGTKPVDGHLPIRMVPAFDHHAIIGDILRDRAEDMSQSPEKEAVILVAHGPNDSEANVKWLANMAILGQHIEPSGFQRVEYMTVRDDADASVQAQATAELRHRITLARAQGLVPLVVPHVLSYGGIEQGIHKRLAGLEYRMASSGLLPDPRIVAWVEAVVSGQ</sequence>
<dbReference type="EMBL" id="UINC01018660">
    <property type="protein sequence ID" value="SVA78579.1"/>
    <property type="molecule type" value="Genomic_DNA"/>
</dbReference>
<dbReference type="Gene3D" id="3.40.50.1400">
    <property type="match status" value="2"/>
</dbReference>
<dbReference type="GO" id="GO:0046872">
    <property type="term" value="F:metal ion binding"/>
    <property type="evidence" value="ECO:0007669"/>
    <property type="project" value="UniProtKB-KW"/>
</dbReference>
<proteinExistence type="predicted"/>
<keyword evidence="1" id="KW-0479">Metal-binding</keyword>
<dbReference type="AlphaFoldDB" id="A0A381YNN8"/>
<protein>
    <recommendedName>
        <fullName evidence="4">Cobalamin biosynthesis protein CbiX</fullName>
    </recommendedName>
</protein>
<dbReference type="InterPro" id="IPR050963">
    <property type="entry name" value="Sirohydro_Cobaltochel/CbiX"/>
</dbReference>
<organism evidence="3">
    <name type="scientific">marine metagenome</name>
    <dbReference type="NCBI Taxonomy" id="408172"/>
    <lineage>
        <taxon>unclassified sequences</taxon>
        <taxon>metagenomes</taxon>
        <taxon>ecological metagenomes</taxon>
    </lineage>
</organism>
<dbReference type="Pfam" id="PF01903">
    <property type="entry name" value="CbiX"/>
    <property type="match status" value="1"/>
</dbReference>
<evidence type="ECO:0000313" key="3">
    <source>
        <dbReference type="EMBL" id="SVA78579.1"/>
    </source>
</evidence>
<evidence type="ECO:0000256" key="2">
    <source>
        <dbReference type="ARBA" id="ARBA00023239"/>
    </source>
</evidence>
<evidence type="ECO:0000256" key="1">
    <source>
        <dbReference type="ARBA" id="ARBA00022723"/>
    </source>
</evidence>
<name>A0A381YNN8_9ZZZZ</name>
<keyword evidence="2" id="KW-0456">Lyase</keyword>
<dbReference type="GO" id="GO:0016829">
    <property type="term" value="F:lyase activity"/>
    <property type="evidence" value="ECO:0007669"/>
    <property type="project" value="UniProtKB-KW"/>
</dbReference>
<evidence type="ECO:0008006" key="4">
    <source>
        <dbReference type="Google" id="ProtNLM"/>
    </source>
</evidence>
<reference evidence="3" key="1">
    <citation type="submission" date="2018-05" db="EMBL/GenBank/DDBJ databases">
        <authorList>
            <person name="Lanie J.A."/>
            <person name="Ng W.-L."/>
            <person name="Kazmierczak K.M."/>
            <person name="Andrzejewski T.M."/>
            <person name="Davidsen T.M."/>
            <person name="Wayne K.J."/>
            <person name="Tettelin H."/>
            <person name="Glass J.I."/>
            <person name="Rusch D."/>
            <person name="Podicherti R."/>
            <person name="Tsui H.-C.T."/>
            <person name="Winkler M.E."/>
        </authorList>
    </citation>
    <scope>NUCLEOTIDE SEQUENCE</scope>
</reference>
<dbReference type="SUPFAM" id="SSF53800">
    <property type="entry name" value="Chelatase"/>
    <property type="match status" value="1"/>
</dbReference>
<feature type="non-terminal residue" evidence="3">
    <location>
        <position position="1"/>
    </location>
</feature>
<dbReference type="PANTHER" id="PTHR33542:SF3">
    <property type="entry name" value="SIROHYDROCHLORIN FERROCHELATASE, CHLOROPLASTIC"/>
    <property type="match status" value="1"/>
</dbReference>
<dbReference type="InterPro" id="IPR002762">
    <property type="entry name" value="CbiX-like"/>
</dbReference>
<accession>A0A381YNN8</accession>
<gene>
    <name evidence="3" type="ORF">METZ01_LOCUS131433</name>
</gene>
<dbReference type="PANTHER" id="PTHR33542">
    <property type="entry name" value="SIROHYDROCHLORIN FERROCHELATASE, CHLOROPLASTIC"/>
    <property type="match status" value="1"/>
</dbReference>